<dbReference type="AlphaFoldDB" id="M2R2T1"/>
<keyword evidence="4" id="KW-1185">Reference proteome</keyword>
<reference evidence="3 4" key="1">
    <citation type="journal article" date="2012" name="Proc. Natl. Acad. Sci. U.S.A.">
        <title>Comparative genomics of Ceriporiopsis subvermispora and Phanerochaete chrysosporium provide insight into selective ligninolysis.</title>
        <authorList>
            <person name="Fernandez-Fueyo E."/>
            <person name="Ruiz-Duenas F.J."/>
            <person name="Ferreira P."/>
            <person name="Floudas D."/>
            <person name="Hibbett D.S."/>
            <person name="Canessa P."/>
            <person name="Larrondo L.F."/>
            <person name="James T.Y."/>
            <person name="Seelenfreund D."/>
            <person name="Lobos S."/>
            <person name="Polanco R."/>
            <person name="Tello M."/>
            <person name="Honda Y."/>
            <person name="Watanabe T."/>
            <person name="Watanabe T."/>
            <person name="Ryu J.S."/>
            <person name="Kubicek C.P."/>
            <person name="Schmoll M."/>
            <person name="Gaskell J."/>
            <person name="Hammel K.E."/>
            <person name="St John F.J."/>
            <person name="Vanden Wymelenberg A."/>
            <person name="Sabat G."/>
            <person name="Splinter BonDurant S."/>
            <person name="Syed K."/>
            <person name="Yadav J.S."/>
            <person name="Doddapaneni H."/>
            <person name="Subramanian V."/>
            <person name="Lavin J.L."/>
            <person name="Oguiza J.A."/>
            <person name="Perez G."/>
            <person name="Pisabarro A.G."/>
            <person name="Ramirez L."/>
            <person name="Santoyo F."/>
            <person name="Master E."/>
            <person name="Coutinho P.M."/>
            <person name="Henrissat B."/>
            <person name="Lombard V."/>
            <person name="Magnuson J.K."/>
            <person name="Kuees U."/>
            <person name="Hori C."/>
            <person name="Igarashi K."/>
            <person name="Samejima M."/>
            <person name="Held B.W."/>
            <person name="Barry K.W."/>
            <person name="LaButti K.M."/>
            <person name="Lapidus A."/>
            <person name="Lindquist E.A."/>
            <person name="Lucas S.M."/>
            <person name="Riley R."/>
            <person name="Salamov A.A."/>
            <person name="Hoffmeister D."/>
            <person name="Schwenk D."/>
            <person name="Hadar Y."/>
            <person name="Yarden O."/>
            <person name="de Vries R.P."/>
            <person name="Wiebenga A."/>
            <person name="Stenlid J."/>
            <person name="Eastwood D."/>
            <person name="Grigoriev I.V."/>
            <person name="Berka R.M."/>
            <person name="Blanchette R.A."/>
            <person name="Kersten P."/>
            <person name="Martinez A.T."/>
            <person name="Vicuna R."/>
            <person name="Cullen D."/>
        </authorList>
    </citation>
    <scope>NUCLEOTIDE SEQUENCE [LARGE SCALE GENOMIC DNA]</scope>
    <source>
        <strain evidence="3 4">B</strain>
    </source>
</reference>
<protein>
    <recommendedName>
        <fullName evidence="2">DUF6534 domain-containing protein</fullName>
    </recommendedName>
</protein>
<dbReference type="EMBL" id="KB445810">
    <property type="protein sequence ID" value="EMD32552.1"/>
    <property type="molecule type" value="Genomic_DNA"/>
</dbReference>
<name>M2R2T1_CERS8</name>
<feature type="transmembrane region" description="Helical" evidence="1">
    <location>
        <begin position="109"/>
        <end position="136"/>
    </location>
</feature>
<dbReference type="Proteomes" id="UP000016930">
    <property type="component" value="Unassembled WGS sequence"/>
</dbReference>
<feature type="transmembrane region" description="Helical" evidence="1">
    <location>
        <begin position="6"/>
        <end position="24"/>
    </location>
</feature>
<feature type="transmembrane region" description="Helical" evidence="1">
    <location>
        <begin position="36"/>
        <end position="58"/>
    </location>
</feature>
<evidence type="ECO:0000313" key="4">
    <source>
        <dbReference type="Proteomes" id="UP000016930"/>
    </source>
</evidence>
<gene>
    <name evidence="3" type="ORF">CERSUDRAFT_108682</name>
</gene>
<dbReference type="Pfam" id="PF20152">
    <property type="entry name" value="DUF6534"/>
    <property type="match status" value="1"/>
</dbReference>
<organism evidence="3 4">
    <name type="scientific">Ceriporiopsis subvermispora (strain B)</name>
    <name type="common">White-rot fungus</name>
    <name type="synonym">Gelatoporia subvermispora</name>
    <dbReference type="NCBI Taxonomy" id="914234"/>
    <lineage>
        <taxon>Eukaryota</taxon>
        <taxon>Fungi</taxon>
        <taxon>Dikarya</taxon>
        <taxon>Basidiomycota</taxon>
        <taxon>Agaricomycotina</taxon>
        <taxon>Agaricomycetes</taxon>
        <taxon>Polyporales</taxon>
        <taxon>Gelatoporiaceae</taxon>
        <taxon>Gelatoporia</taxon>
    </lineage>
</organism>
<feature type="domain" description="DUF6534" evidence="2">
    <location>
        <begin position="81"/>
        <end position="168"/>
    </location>
</feature>
<feature type="transmembrane region" description="Helical" evidence="1">
    <location>
        <begin position="78"/>
        <end position="97"/>
    </location>
</feature>
<evidence type="ECO:0000256" key="1">
    <source>
        <dbReference type="SAM" id="Phobius"/>
    </source>
</evidence>
<feature type="transmembrane region" description="Helical" evidence="1">
    <location>
        <begin position="142"/>
        <end position="160"/>
    </location>
</feature>
<keyword evidence="1" id="KW-0812">Transmembrane</keyword>
<sequence>MVDWSIIAGICMTGLMELIVRSVYCARIGIFTGNLPVPVVIIVLCSLGEIASHVAFAIKIEVSLGNQFSALHSFSARLVFSIIADLVLAGTQVWLLYKRRGQVRSTNSIVRTLIVYSINTGVISSLCALIQCITWATMPNNLVYSIFFASSPKLLLNALLATLNARQYLREVAKGPSGILSIPLTSVAPSSTTAAVHATQDSGDAEVR</sequence>
<dbReference type="HOGENOM" id="CLU_1320753_0_0_1"/>
<evidence type="ECO:0000259" key="2">
    <source>
        <dbReference type="Pfam" id="PF20152"/>
    </source>
</evidence>
<proteinExistence type="predicted"/>
<dbReference type="PANTHER" id="PTHR40465:SF1">
    <property type="entry name" value="DUF6534 DOMAIN-CONTAINING PROTEIN"/>
    <property type="match status" value="1"/>
</dbReference>
<keyword evidence="1" id="KW-0472">Membrane</keyword>
<accession>M2R2T1</accession>
<dbReference type="InterPro" id="IPR045339">
    <property type="entry name" value="DUF6534"/>
</dbReference>
<evidence type="ECO:0000313" key="3">
    <source>
        <dbReference type="EMBL" id="EMD32552.1"/>
    </source>
</evidence>
<keyword evidence="1" id="KW-1133">Transmembrane helix</keyword>
<dbReference type="PANTHER" id="PTHR40465">
    <property type="entry name" value="CHROMOSOME 1, WHOLE GENOME SHOTGUN SEQUENCE"/>
    <property type="match status" value="1"/>
</dbReference>